<dbReference type="EMBL" id="QGHA01000014">
    <property type="protein sequence ID" value="PWK70828.1"/>
    <property type="molecule type" value="Genomic_DNA"/>
</dbReference>
<organism evidence="1 2">
    <name type="scientific">Mucilaginibacter oryzae</name>
    <dbReference type="NCBI Taxonomy" id="468058"/>
    <lineage>
        <taxon>Bacteria</taxon>
        <taxon>Pseudomonadati</taxon>
        <taxon>Bacteroidota</taxon>
        <taxon>Sphingobacteriia</taxon>
        <taxon>Sphingobacteriales</taxon>
        <taxon>Sphingobacteriaceae</taxon>
        <taxon>Mucilaginibacter</taxon>
    </lineage>
</organism>
<dbReference type="AlphaFoldDB" id="A0A316H053"/>
<protein>
    <submittedName>
        <fullName evidence="1">Uncharacterized protein</fullName>
    </submittedName>
</protein>
<gene>
    <name evidence="1" type="ORF">LX99_04535</name>
</gene>
<accession>A0A316H053</accession>
<evidence type="ECO:0000313" key="1">
    <source>
        <dbReference type="EMBL" id="PWK70828.1"/>
    </source>
</evidence>
<dbReference type="Proteomes" id="UP000245678">
    <property type="component" value="Unassembled WGS sequence"/>
</dbReference>
<dbReference type="NCBIfam" id="NF038153">
    <property type="entry name" value="lant_leader_L1a"/>
    <property type="match status" value="1"/>
</dbReference>
<reference evidence="1 2" key="1">
    <citation type="submission" date="2018-05" db="EMBL/GenBank/DDBJ databases">
        <title>Genomic Encyclopedia of Archaeal and Bacterial Type Strains, Phase II (KMG-II): from individual species to whole genera.</title>
        <authorList>
            <person name="Goeker M."/>
        </authorList>
    </citation>
    <scope>NUCLEOTIDE SEQUENCE [LARGE SCALE GENOMIC DNA]</scope>
    <source>
        <strain evidence="1 2">DSM 19975</strain>
    </source>
</reference>
<name>A0A316H053_9SPHI</name>
<evidence type="ECO:0000313" key="2">
    <source>
        <dbReference type="Proteomes" id="UP000245678"/>
    </source>
</evidence>
<comment type="caution">
    <text evidence="1">The sequence shown here is derived from an EMBL/GenBank/DDBJ whole genome shotgun (WGS) entry which is preliminary data.</text>
</comment>
<dbReference type="InterPro" id="IPR058238">
    <property type="entry name" value="Lant_leader_dom"/>
</dbReference>
<dbReference type="RefSeq" id="WP_109609869.1">
    <property type="nucleotide sequence ID" value="NZ_QGHA01000014.1"/>
</dbReference>
<proteinExistence type="predicted"/>
<keyword evidence="2" id="KW-1185">Reference proteome</keyword>
<sequence length="63" mass="6426">MKNEKPMEINPLQLDKETIAKLDEMQLQEIAGGVGVESVGVVSCGGVGNSCAAGTSCQRGGSC</sequence>